<name>A0A9W8LUQ1_9FUNG</name>
<gene>
    <name evidence="8" type="primary">LEA1</name>
    <name evidence="8" type="ORF">H4R20_002761</name>
</gene>
<dbReference type="PROSITE" id="PS51450">
    <property type="entry name" value="LRR"/>
    <property type="match status" value="1"/>
</dbReference>
<comment type="subcellular location">
    <subcellularLocation>
        <location evidence="1">Nucleus</location>
    </subcellularLocation>
</comment>
<evidence type="ECO:0000256" key="5">
    <source>
        <dbReference type="ARBA" id="ARBA00024196"/>
    </source>
</evidence>
<evidence type="ECO:0000256" key="2">
    <source>
        <dbReference type="ARBA" id="ARBA00022614"/>
    </source>
</evidence>
<evidence type="ECO:0000256" key="6">
    <source>
        <dbReference type="ARBA" id="ARBA00024238"/>
    </source>
</evidence>
<evidence type="ECO:0000313" key="9">
    <source>
        <dbReference type="Proteomes" id="UP001140094"/>
    </source>
</evidence>
<keyword evidence="9" id="KW-1185">Reference proteome</keyword>
<comment type="similarity">
    <text evidence="5">Belongs to the U2 small nuclear ribonucleoprotein A family.</text>
</comment>
<dbReference type="AlphaFoldDB" id="A0A9W8LUQ1"/>
<feature type="compositionally biased region" description="Polar residues" evidence="7">
    <location>
        <begin position="194"/>
        <end position="206"/>
    </location>
</feature>
<dbReference type="Proteomes" id="UP001140094">
    <property type="component" value="Unassembled WGS sequence"/>
</dbReference>
<dbReference type="OrthoDB" id="433501at2759"/>
<dbReference type="InterPro" id="IPR044640">
    <property type="entry name" value="RU2A"/>
</dbReference>
<dbReference type="PANTHER" id="PTHR10552">
    <property type="entry name" value="U2 SMALL NUCLEAR RIBONUCLEOPROTEIN A"/>
    <property type="match status" value="1"/>
</dbReference>
<dbReference type="FunFam" id="3.80.10.10:FF:000026">
    <property type="entry name" value="U2 small nuclear ribonucleoprotein A"/>
    <property type="match status" value="1"/>
</dbReference>
<organism evidence="8 9">
    <name type="scientific">Coemansia guatemalensis</name>
    <dbReference type="NCBI Taxonomy" id="2761395"/>
    <lineage>
        <taxon>Eukaryota</taxon>
        <taxon>Fungi</taxon>
        <taxon>Fungi incertae sedis</taxon>
        <taxon>Zoopagomycota</taxon>
        <taxon>Kickxellomycotina</taxon>
        <taxon>Kickxellomycetes</taxon>
        <taxon>Kickxellales</taxon>
        <taxon>Kickxellaceae</taxon>
        <taxon>Coemansia</taxon>
    </lineage>
</organism>
<evidence type="ECO:0000256" key="4">
    <source>
        <dbReference type="ARBA" id="ARBA00023242"/>
    </source>
</evidence>
<dbReference type="InterPro" id="IPR032675">
    <property type="entry name" value="LRR_dom_sf"/>
</dbReference>
<proteinExistence type="inferred from homology"/>
<evidence type="ECO:0000256" key="1">
    <source>
        <dbReference type="ARBA" id="ARBA00004123"/>
    </source>
</evidence>
<dbReference type="GO" id="GO:0000398">
    <property type="term" value="P:mRNA splicing, via spliceosome"/>
    <property type="evidence" value="ECO:0007669"/>
    <property type="project" value="InterPro"/>
</dbReference>
<keyword evidence="2" id="KW-0433">Leucine-rich repeat</keyword>
<accession>A0A9W8LUQ1</accession>
<dbReference type="GO" id="GO:0030620">
    <property type="term" value="F:U2 snRNA binding"/>
    <property type="evidence" value="ECO:0007669"/>
    <property type="project" value="InterPro"/>
</dbReference>
<comment type="caution">
    <text evidence="8">The sequence shown here is derived from an EMBL/GenBank/DDBJ whole genome shotgun (WGS) entry which is preliminary data.</text>
</comment>
<evidence type="ECO:0000313" key="8">
    <source>
        <dbReference type="EMBL" id="KAJ2803771.1"/>
    </source>
</evidence>
<dbReference type="GO" id="GO:0005686">
    <property type="term" value="C:U2 snRNP"/>
    <property type="evidence" value="ECO:0007669"/>
    <property type="project" value="TreeGrafter"/>
</dbReference>
<sequence length="236" mass="26494">MKLTADLISNSPTYINAIKEFELDLSGSHIALIENLGATRNLYDAINLCNNTVRILGNFPELTRLQSIYIADNRVASIERELATQLPQLHTLVLSNNDIAELVDLEPLREFKKLQHLSLVNNPVAFKPHARLWCIWRLADSLHVLDFERITLAERKEAKKLFETPKGGLSDLAKSILEIESSAANTFVPGEGLGNQSANEVSQQDTMDVDKQQSIAELKARIREEMAQVEAMEEFV</sequence>
<reference evidence="8" key="1">
    <citation type="submission" date="2022-07" db="EMBL/GenBank/DDBJ databases">
        <title>Phylogenomic reconstructions and comparative analyses of Kickxellomycotina fungi.</title>
        <authorList>
            <person name="Reynolds N.K."/>
            <person name="Stajich J.E."/>
            <person name="Barry K."/>
            <person name="Grigoriev I.V."/>
            <person name="Crous P."/>
            <person name="Smith M.E."/>
        </authorList>
    </citation>
    <scope>NUCLEOTIDE SEQUENCE</scope>
    <source>
        <strain evidence="8">NRRL 1565</strain>
    </source>
</reference>
<dbReference type="InterPro" id="IPR001611">
    <property type="entry name" value="Leu-rich_rpt"/>
</dbReference>
<evidence type="ECO:0000256" key="7">
    <source>
        <dbReference type="SAM" id="MobiDB-lite"/>
    </source>
</evidence>
<dbReference type="SUPFAM" id="SSF52058">
    <property type="entry name" value="L domain-like"/>
    <property type="match status" value="1"/>
</dbReference>
<feature type="region of interest" description="Disordered" evidence="7">
    <location>
        <begin position="188"/>
        <end position="207"/>
    </location>
</feature>
<dbReference type="Pfam" id="PF14580">
    <property type="entry name" value="LRR_9"/>
    <property type="match status" value="1"/>
</dbReference>
<dbReference type="Gene3D" id="3.80.10.10">
    <property type="entry name" value="Ribonuclease Inhibitor"/>
    <property type="match status" value="1"/>
</dbReference>
<evidence type="ECO:0000256" key="3">
    <source>
        <dbReference type="ARBA" id="ARBA00022737"/>
    </source>
</evidence>
<protein>
    <recommendedName>
        <fullName evidence="6">U2 small nuclear ribonucleoprotein A'</fullName>
    </recommendedName>
</protein>
<keyword evidence="3" id="KW-0677">Repeat</keyword>
<dbReference type="PANTHER" id="PTHR10552:SF6">
    <property type="entry name" value="U2 SMALL NUCLEAR RIBONUCLEOPROTEIN A"/>
    <property type="match status" value="1"/>
</dbReference>
<keyword evidence="4" id="KW-0539">Nucleus</keyword>
<dbReference type="EMBL" id="JANBUO010000485">
    <property type="protein sequence ID" value="KAJ2803771.1"/>
    <property type="molecule type" value="Genomic_DNA"/>
</dbReference>